<dbReference type="AlphaFoldDB" id="A0A511N3Y9"/>
<keyword evidence="2" id="KW-1185">Reference proteome</keyword>
<organism evidence="1 2">
    <name type="scientific">Deinococcus cellulosilyticus (strain DSM 18568 / NBRC 106333 / KACC 11606 / 5516J-15)</name>
    <dbReference type="NCBI Taxonomy" id="1223518"/>
    <lineage>
        <taxon>Bacteria</taxon>
        <taxon>Thermotogati</taxon>
        <taxon>Deinococcota</taxon>
        <taxon>Deinococci</taxon>
        <taxon>Deinococcales</taxon>
        <taxon>Deinococcaceae</taxon>
        <taxon>Deinococcus</taxon>
    </lineage>
</organism>
<dbReference type="Proteomes" id="UP000321306">
    <property type="component" value="Unassembled WGS sequence"/>
</dbReference>
<evidence type="ECO:0000313" key="2">
    <source>
        <dbReference type="Proteomes" id="UP000321306"/>
    </source>
</evidence>
<accession>A0A511N3Y9</accession>
<sequence length="228" mass="25323">MKLAQMTYEKGQQISTSKGKYIFWNVGNGIELWGQLDLEGHFVGLNPHFSGRSRLSMGLTRKVGSEGEDLDGAYYAWAGAQSGPEDGEYPLLFDCPDFLVHSRMMLPSIHRVQVAAFAHELKVFSDEQHYNTSKETGPAFATESFISSGLFGETEQPYGMFTGIVQHVFTITNPVTQESFHHALVKTLGGEYDVIIHPDLLYTDLQAGNIVQGTFWLTGKILGNQIIL</sequence>
<comment type="caution">
    <text evidence="1">The sequence shown here is derived from an EMBL/GenBank/DDBJ whole genome shotgun (WGS) entry which is preliminary data.</text>
</comment>
<name>A0A511N3Y9_DEIC1</name>
<protein>
    <submittedName>
        <fullName evidence="1">Uncharacterized protein</fullName>
    </submittedName>
</protein>
<reference evidence="1 2" key="1">
    <citation type="submission" date="2019-07" db="EMBL/GenBank/DDBJ databases">
        <title>Whole genome shotgun sequence of Deinococcus cellulosilyticus NBRC 106333.</title>
        <authorList>
            <person name="Hosoyama A."/>
            <person name="Uohara A."/>
            <person name="Ohji S."/>
            <person name="Ichikawa N."/>
        </authorList>
    </citation>
    <scope>NUCLEOTIDE SEQUENCE [LARGE SCALE GENOMIC DNA]</scope>
    <source>
        <strain evidence="1 2">NBRC 106333</strain>
    </source>
</reference>
<evidence type="ECO:0000313" key="1">
    <source>
        <dbReference type="EMBL" id="GEM47091.1"/>
    </source>
</evidence>
<dbReference type="EMBL" id="BJXB01000011">
    <property type="protein sequence ID" value="GEM47091.1"/>
    <property type="molecule type" value="Genomic_DNA"/>
</dbReference>
<proteinExistence type="predicted"/>
<gene>
    <name evidence="1" type="ORF">DC3_27260</name>
</gene>